<dbReference type="Proteomes" id="UP001162992">
    <property type="component" value="Chromosome 1"/>
</dbReference>
<dbReference type="EMBL" id="CM055092">
    <property type="protein sequence ID" value="KAJ7568124.1"/>
    <property type="molecule type" value="Genomic_DNA"/>
</dbReference>
<organism evidence="1 2">
    <name type="scientific">Diphasiastrum complanatum</name>
    <name type="common">Issler's clubmoss</name>
    <name type="synonym">Lycopodium complanatum</name>
    <dbReference type="NCBI Taxonomy" id="34168"/>
    <lineage>
        <taxon>Eukaryota</taxon>
        <taxon>Viridiplantae</taxon>
        <taxon>Streptophyta</taxon>
        <taxon>Embryophyta</taxon>
        <taxon>Tracheophyta</taxon>
        <taxon>Lycopodiopsida</taxon>
        <taxon>Lycopodiales</taxon>
        <taxon>Lycopodiaceae</taxon>
        <taxon>Lycopodioideae</taxon>
        <taxon>Diphasiastrum</taxon>
    </lineage>
</organism>
<gene>
    <name evidence="1" type="ORF">O6H91_01G019400</name>
</gene>
<evidence type="ECO:0000313" key="2">
    <source>
        <dbReference type="Proteomes" id="UP001162992"/>
    </source>
</evidence>
<accession>A0ACC2ENM9</accession>
<name>A0ACC2ENM9_DIPCM</name>
<evidence type="ECO:0000313" key="1">
    <source>
        <dbReference type="EMBL" id="KAJ7568124.1"/>
    </source>
</evidence>
<sequence>MDRNNGYEKDNYGASSACNTCATLHYKTNDYPSDFENSFDVHGWPMKKFDAPVEGPRSMLNFQRSKFLDSASSTPHPEMTPTRFQQLSSHNIVSGSSAFEDGLASCSSSFNASSSQLLSTKLPLLMQQRYTTEAPSELLHPSRIVASSKEQEWSRYSQWQDGPVQAPRRQESMGVQALDETAVTAWVNSKIREILDKTPTMPMELILNTLLENLPSCTLHFRALIEDRLRPLQNTAHVFNNPSILVPHTESSYKPIPEEIYQSTRSMRDLDTADQNTPDGPTFFESSQQHSSKSWNPNLGNCRHASDHSRASLQASNQRNPQNVDSDHSIRYHRQVKHPVSWYTRNSSVEVMPQTNDQRFGQDLVESESQLQSDRMPNSEIEDSGREPKNGQKRQADVEIEEEGLHLLAFLLQCAEAVSKNNFEEAYTILPYLNEIANPFGNSLQRVAAYFAEAMETRLVSSILNISAKSYAFPPINAHNLAHAFQLFNGVCPFVKFTQFTSNQAILEAVEGEENIHIIDIDIMQGLQWPALFHILASRSNGPPNVRITGLGTSLEALEATGKRLSDFANSLGLPFEFFAVADRIGNKEPCELNVRKGDALAVHWLHHCMYDASGSDTKTLRLLHRLSPKIITMVERDLSLSGPFLNRFVEALHYYSALFDSLGESCAEDSVDRHIVEQQLLSCEIKNILAVRGPGRSGEPRFDCWKENLQQAGFKPVSLSENATTQANLLLGMFPCVGYTLVEQAGTLKLGWKDLPLFTASAWCSYLAL</sequence>
<proteinExistence type="predicted"/>
<reference evidence="2" key="1">
    <citation type="journal article" date="2024" name="Proc. Natl. Acad. Sci. U.S.A.">
        <title>Extraordinary preservation of gene collinearity over three hundred million years revealed in homosporous lycophytes.</title>
        <authorList>
            <person name="Li C."/>
            <person name="Wickell D."/>
            <person name="Kuo L.Y."/>
            <person name="Chen X."/>
            <person name="Nie B."/>
            <person name="Liao X."/>
            <person name="Peng D."/>
            <person name="Ji J."/>
            <person name="Jenkins J."/>
            <person name="Williams M."/>
            <person name="Shu S."/>
            <person name="Plott C."/>
            <person name="Barry K."/>
            <person name="Rajasekar S."/>
            <person name="Grimwood J."/>
            <person name="Han X."/>
            <person name="Sun S."/>
            <person name="Hou Z."/>
            <person name="He W."/>
            <person name="Dai G."/>
            <person name="Sun C."/>
            <person name="Schmutz J."/>
            <person name="Leebens-Mack J.H."/>
            <person name="Li F.W."/>
            <person name="Wang L."/>
        </authorList>
    </citation>
    <scope>NUCLEOTIDE SEQUENCE [LARGE SCALE GENOMIC DNA]</scope>
    <source>
        <strain evidence="2">cv. PW_Plant_1</strain>
    </source>
</reference>
<keyword evidence="2" id="KW-1185">Reference proteome</keyword>
<protein>
    <submittedName>
        <fullName evidence="1">Uncharacterized protein</fullName>
    </submittedName>
</protein>
<comment type="caution">
    <text evidence="1">The sequence shown here is derived from an EMBL/GenBank/DDBJ whole genome shotgun (WGS) entry which is preliminary data.</text>
</comment>